<name>A0A068NQR3_FIMGI</name>
<evidence type="ECO:0000313" key="2">
    <source>
        <dbReference type="Proteomes" id="UP000027982"/>
    </source>
</evidence>
<dbReference type="HOGENOM" id="CLU_316809_0_0_0"/>
<organism evidence="1 2">
    <name type="scientific">Fimbriimonas ginsengisoli Gsoil 348</name>
    <dbReference type="NCBI Taxonomy" id="661478"/>
    <lineage>
        <taxon>Bacteria</taxon>
        <taxon>Bacillati</taxon>
        <taxon>Armatimonadota</taxon>
        <taxon>Fimbriimonadia</taxon>
        <taxon>Fimbriimonadales</taxon>
        <taxon>Fimbriimonadaceae</taxon>
        <taxon>Fimbriimonas</taxon>
    </lineage>
</organism>
<dbReference type="KEGG" id="fgi:OP10G_2354"/>
<dbReference type="EMBL" id="CP007139">
    <property type="protein sequence ID" value="AIE85722.1"/>
    <property type="molecule type" value="Genomic_DNA"/>
</dbReference>
<accession>A0A068NQR3</accession>
<dbReference type="Proteomes" id="UP000027982">
    <property type="component" value="Chromosome"/>
</dbReference>
<dbReference type="AlphaFoldDB" id="A0A068NQR3"/>
<dbReference type="eggNOG" id="COG3170">
    <property type="taxonomic scope" value="Bacteria"/>
</dbReference>
<sequence>MDRGVHNGLRGSDFPQSCLAFARSSMPGSTPKFSMSKPSFRFLSLLGILLLIVLPGLATAQSVSSLVLEPPSVPGGYSSRGVVTLTSAATGNGRLVSVSSDKAFVQVPSLVRVVAGQTSAKFTVKTSPLSSTDTATLTATASGTATAVMTVLSASIRNVELTPNPAIGGAAVQGKVNLAGTAPAGGLTVALTSSGAFAHVPANVMVAAGNGSATFSIPTDSVATSKFAIVTATLGASSASRPLFVNPAAVTALSFSPGVVVGGAGTVGTVTIDAPAGAPGVDVRVWSENSAVKAPLTVTIPSGSTQATFNATTIALASQQLARVTAKTSGSPVAATVIVNPPTPASLTLAPTSVTGGTSSKATVTLTGAAPAGGIDIALSCDKSYAQTPASIHLTTGATSGIFTVTSSAVDADGKAAITTAVGGGTKSANLTVLSPPVASVAVDPAIVTGGTSATGKVFLVNPAPAGGVVVTLQSDRSFATPPVSVRVPVGSVSTTFTVSTAGVVSTQNATLTATAGGIRVTATLTVASPQDTIVSIIAPGRTLLFAAAQDGNQVWRTIPVTGDHAVAIVTDPSGRYGLTVVYAEPNGKIVTSIHQATLSEIKAIVIPADNPTYDTGEVSGSLSNLPTGSSVSLMGFGRGFSSLTKNGAFSASLPKKAPWDLVSALYGPRNTFQGLEIRRNLSSTPISGINLDASQFLMPTEEFSLLGSGDSIGFALSYAASSYLQTVNGTLSSVIDTQRDAHYSFYGLPASFQDAGDRYYATLTDYSENFNGDFGGWSVSSTGVAVGAPHDIELNLDFPSDPLAFSSIGAAGHEVGQVTWNELSPNLKALENTFIGTGVSHACFASVGWLGKNLSNYTYTSPDFAGLPGWNISWNLGKFTSSEAKIIVNNGAFADLYDSTRPISDGYISTTYFIRYVAN</sequence>
<gene>
    <name evidence="1" type="ORF">OP10G_2354</name>
</gene>
<protein>
    <submittedName>
        <fullName evidence="1">Uncharacterized protein</fullName>
    </submittedName>
</protein>
<reference evidence="1 2" key="1">
    <citation type="journal article" date="2014" name="PLoS ONE">
        <title>The first complete genome sequence of the class fimbriimonadia in the phylum armatimonadetes.</title>
        <authorList>
            <person name="Hu Z.Y."/>
            <person name="Wang Y.Z."/>
            <person name="Im W.T."/>
            <person name="Wang S.Y."/>
            <person name="Zhao G.P."/>
            <person name="Zheng H.J."/>
            <person name="Quan Z.X."/>
        </authorList>
    </citation>
    <scope>NUCLEOTIDE SEQUENCE [LARGE SCALE GENOMIC DNA]</scope>
    <source>
        <strain evidence="1">Gsoil 348</strain>
    </source>
</reference>
<proteinExistence type="predicted"/>
<keyword evidence="2" id="KW-1185">Reference proteome</keyword>
<evidence type="ECO:0000313" key="1">
    <source>
        <dbReference type="EMBL" id="AIE85722.1"/>
    </source>
</evidence>